<feature type="transmembrane region" description="Helical" evidence="2">
    <location>
        <begin position="52"/>
        <end position="71"/>
    </location>
</feature>
<dbReference type="Pfam" id="PF09534">
    <property type="entry name" value="Trp_oprn_chp"/>
    <property type="match status" value="1"/>
</dbReference>
<dbReference type="Proteomes" id="UP000832097">
    <property type="component" value="Chromosome"/>
</dbReference>
<protein>
    <submittedName>
        <fullName evidence="3">Trp biosynthesis-associated membrane protein</fullName>
    </submittedName>
</protein>
<feature type="transmembrane region" description="Helical" evidence="2">
    <location>
        <begin position="78"/>
        <end position="99"/>
    </location>
</feature>
<keyword evidence="4" id="KW-1185">Reference proteome</keyword>
<gene>
    <name evidence="3" type="ORF">MTO99_05330</name>
</gene>
<dbReference type="InterPro" id="IPR019051">
    <property type="entry name" value="Trp_biosyn_TM_oprn/chp"/>
</dbReference>
<keyword evidence="2" id="KW-0812">Transmembrane</keyword>
<name>A0ABY4C1B0_9MICO</name>
<feature type="transmembrane region" description="Helical" evidence="2">
    <location>
        <begin position="133"/>
        <end position="155"/>
    </location>
</feature>
<accession>A0ABY4C1B0</accession>
<keyword evidence="2" id="KW-1133">Transmembrane helix</keyword>
<sequence length="245" mass="23630">MTPDRAKLPAILAVIAGSGLALLSWSQAWFEVRLAAGAGTGAALSVRGDVASPALAALALAGLALAGALAIAGPGIRVLLGVLAVVLGGCLVLAVSTSLGDVVDAVAPAVTDATGVTGTAPVAELLAETTATIWPWVGLAGGIVVAAAGALVLVTGHRWPAGSRRYGSGARLASTTAPEGDAPDAGGADAPGPADGTGEPTASGSPARSEASDRSPGTGAAGPRPARDRAIDDWDELSRGDDPTA</sequence>
<keyword evidence="2" id="KW-0472">Membrane</keyword>
<dbReference type="RefSeq" id="WP_243557605.1">
    <property type="nucleotide sequence ID" value="NZ_CP094528.1"/>
</dbReference>
<evidence type="ECO:0000256" key="2">
    <source>
        <dbReference type="SAM" id="Phobius"/>
    </source>
</evidence>
<reference evidence="3 4" key="1">
    <citation type="submission" date="2022-03" db="EMBL/GenBank/DDBJ databases">
        <title>Mucilaginibacter sp. isolated from the gut of Protaetia brevitarsis seulensis larvae.</title>
        <authorList>
            <person name="Won M."/>
            <person name="Kim S.-J."/>
            <person name="Kwon S.-W."/>
        </authorList>
    </citation>
    <scope>NUCLEOTIDE SEQUENCE [LARGE SCALE GENOMIC DNA]</scope>
    <source>
        <strain evidence="3 4">CFWR-12</strain>
    </source>
</reference>
<feature type="compositionally biased region" description="Low complexity" evidence="1">
    <location>
        <begin position="176"/>
        <end position="202"/>
    </location>
</feature>
<feature type="region of interest" description="Disordered" evidence="1">
    <location>
        <begin position="165"/>
        <end position="245"/>
    </location>
</feature>
<evidence type="ECO:0000313" key="3">
    <source>
        <dbReference type="EMBL" id="UOE45195.1"/>
    </source>
</evidence>
<feature type="compositionally biased region" description="Basic and acidic residues" evidence="1">
    <location>
        <begin position="225"/>
        <end position="245"/>
    </location>
</feature>
<evidence type="ECO:0000313" key="4">
    <source>
        <dbReference type="Proteomes" id="UP000832097"/>
    </source>
</evidence>
<dbReference type="EMBL" id="CP094528">
    <property type="protein sequence ID" value="UOE45195.1"/>
    <property type="molecule type" value="Genomic_DNA"/>
</dbReference>
<proteinExistence type="predicted"/>
<organism evidence="3 4">
    <name type="scientific">Agromyces larvae</name>
    <dbReference type="NCBI Taxonomy" id="2929802"/>
    <lineage>
        <taxon>Bacteria</taxon>
        <taxon>Bacillati</taxon>
        <taxon>Actinomycetota</taxon>
        <taxon>Actinomycetes</taxon>
        <taxon>Micrococcales</taxon>
        <taxon>Microbacteriaceae</taxon>
        <taxon>Agromyces</taxon>
    </lineage>
</organism>
<evidence type="ECO:0000256" key="1">
    <source>
        <dbReference type="SAM" id="MobiDB-lite"/>
    </source>
</evidence>